<dbReference type="Pfam" id="PF13458">
    <property type="entry name" value="Peripla_BP_6"/>
    <property type="match status" value="1"/>
</dbReference>
<dbReference type="InterPro" id="IPR000709">
    <property type="entry name" value="Leu_Ile_Val-bd"/>
</dbReference>
<dbReference type="Proteomes" id="UP000540787">
    <property type="component" value="Unassembled WGS sequence"/>
</dbReference>
<dbReference type="InterPro" id="IPR028082">
    <property type="entry name" value="Peripla_BP_I"/>
</dbReference>
<comment type="similarity">
    <text evidence="1">Belongs to the leucine-binding protein family.</text>
</comment>
<keyword evidence="3 5" id="KW-0732">Signal</keyword>
<keyword evidence="4" id="KW-0029">Amino-acid transport</keyword>
<protein>
    <submittedName>
        <fullName evidence="7">Branched-chain amino acid transport system substrate-binding protein</fullName>
    </submittedName>
</protein>
<evidence type="ECO:0000256" key="2">
    <source>
        <dbReference type="ARBA" id="ARBA00022448"/>
    </source>
</evidence>
<accession>A0A7W9X1A4</accession>
<evidence type="ECO:0000256" key="3">
    <source>
        <dbReference type="ARBA" id="ARBA00022729"/>
    </source>
</evidence>
<sequence length="385" mass="40407">MHFLVFAAAPSLVLAAVPLAQAQPAGKVVQVKIGTVSPLSGPSAHAGKDIENGARMAIDDLNAKGIVLGGSKVQWVLQPEDDGADPRTGTTVAQKLVDAKVAAVVGHLNSGTTVPASKIYANAGIPQISPAATTPVYTHQGFKTAFRVVANDNLIGRTLATYTLGTLKAKKIAVIDDRTAFGQGLADEFVKGVKKAGAGTSVVSRQFTSDKATDFSAILTQIRARDPDVIFYGGMDAVAGPMLKQMKALGLRAKLISGDGVCSEKMPLLAGDALVDDKVYCVVAGGVGAAQEAGLNAFTQRYQQRYKLPVESYAPYAYDAVMVFAKAMQTANSSDPAKFMPALAAVRHEGVTGNIAFDQKGDLRDAAMTIYTFRKGRKVRLAVLH</sequence>
<dbReference type="InterPro" id="IPR028081">
    <property type="entry name" value="Leu-bd"/>
</dbReference>
<dbReference type="PANTHER" id="PTHR47151:SF2">
    <property type="entry name" value="AMINO ACID BINDING PROTEIN"/>
    <property type="match status" value="1"/>
</dbReference>
<evidence type="ECO:0000259" key="6">
    <source>
        <dbReference type="Pfam" id="PF13458"/>
    </source>
</evidence>
<gene>
    <name evidence="7" type="ORF">HD842_002799</name>
</gene>
<dbReference type="EMBL" id="JACHBX010000003">
    <property type="protein sequence ID" value="MBB6134641.1"/>
    <property type="molecule type" value="Genomic_DNA"/>
</dbReference>
<evidence type="ECO:0000256" key="1">
    <source>
        <dbReference type="ARBA" id="ARBA00010062"/>
    </source>
</evidence>
<comment type="caution">
    <text evidence="7">The sequence shown here is derived from an EMBL/GenBank/DDBJ whole genome shotgun (WGS) entry which is preliminary data.</text>
</comment>
<keyword evidence="2" id="KW-0813">Transport</keyword>
<feature type="domain" description="Leucine-binding protein" evidence="6">
    <location>
        <begin position="30"/>
        <end position="375"/>
    </location>
</feature>
<dbReference type="RefSeq" id="WP_183555325.1">
    <property type="nucleotide sequence ID" value="NZ_JACHBX010000003.1"/>
</dbReference>
<feature type="signal peptide" evidence="5">
    <location>
        <begin position="1"/>
        <end position="22"/>
    </location>
</feature>
<dbReference type="PRINTS" id="PR00337">
    <property type="entry name" value="LEUILEVALBP"/>
</dbReference>
<dbReference type="AlphaFoldDB" id="A0A7W9X1A4"/>
<organism evidence="7 8">
    <name type="scientific">Massilia aurea</name>
    <dbReference type="NCBI Taxonomy" id="373040"/>
    <lineage>
        <taxon>Bacteria</taxon>
        <taxon>Pseudomonadati</taxon>
        <taxon>Pseudomonadota</taxon>
        <taxon>Betaproteobacteria</taxon>
        <taxon>Burkholderiales</taxon>
        <taxon>Oxalobacteraceae</taxon>
        <taxon>Telluria group</taxon>
        <taxon>Massilia</taxon>
    </lineage>
</organism>
<keyword evidence="8" id="KW-1185">Reference proteome</keyword>
<feature type="chain" id="PRO_5030563691" evidence="5">
    <location>
        <begin position="23"/>
        <end position="385"/>
    </location>
</feature>
<evidence type="ECO:0000313" key="8">
    <source>
        <dbReference type="Proteomes" id="UP000540787"/>
    </source>
</evidence>
<dbReference type="GO" id="GO:0006865">
    <property type="term" value="P:amino acid transport"/>
    <property type="evidence" value="ECO:0007669"/>
    <property type="project" value="UniProtKB-KW"/>
</dbReference>
<reference evidence="7 8" key="1">
    <citation type="submission" date="2020-08" db="EMBL/GenBank/DDBJ databases">
        <title>The Agave Microbiome: Exploring the role of microbial communities in plant adaptations to desert environments.</title>
        <authorList>
            <person name="Partida-Martinez L.P."/>
        </authorList>
    </citation>
    <scope>NUCLEOTIDE SEQUENCE [LARGE SCALE GENOMIC DNA]</scope>
    <source>
        <strain evidence="7 8">AT3.2</strain>
    </source>
</reference>
<evidence type="ECO:0000313" key="7">
    <source>
        <dbReference type="EMBL" id="MBB6134641.1"/>
    </source>
</evidence>
<dbReference type="CDD" id="cd06342">
    <property type="entry name" value="PBP1_ABC_LIVBP-like"/>
    <property type="match status" value="1"/>
</dbReference>
<evidence type="ECO:0000256" key="4">
    <source>
        <dbReference type="ARBA" id="ARBA00022970"/>
    </source>
</evidence>
<dbReference type="SUPFAM" id="SSF53822">
    <property type="entry name" value="Periplasmic binding protein-like I"/>
    <property type="match status" value="1"/>
</dbReference>
<proteinExistence type="inferred from homology"/>
<dbReference type="Gene3D" id="3.40.50.2300">
    <property type="match status" value="2"/>
</dbReference>
<dbReference type="PANTHER" id="PTHR47151">
    <property type="entry name" value="LEU/ILE/VAL-BINDING ABC TRANSPORTER SUBUNIT"/>
    <property type="match status" value="1"/>
</dbReference>
<name>A0A7W9X1A4_9BURK</name>
<evidence type="ECO:0000256" key="5">
    <source>
        <dbReference type="SAM" id="SignalP"/>
    </source>
</evidence>